<gene>
    <name evidence="2" type="ORF">COH52_12370</name>
</gene>
<evidence type="ECO:0000313" key="2">
    <source>
        <dbReference type="EMBL" id="RQK75801.1"/>
    </source>
</evidence>
<feature type="region of interest" description="Disordered" evidence="1">
    <location>
        <begin position="1"/>
        <end position="24"/>
    </location>
</feature>
<sequence>MPSGKPPHPAHQATTNKKCRLNASDGIPGKLAHRTLPRSCTNKHGTADVPDHTVFKAFCKIKANPTAIRRSPKNILPNTPPFFQVKIHHRTRRRRNAVSRKFKHHGFRAAATFPFPCMKGSIKVPPSNRFSDGI</sequence>
<evidence type="ECO:0000256" key="1">
    <source>
        <dbReference type="SAM" id="MobiDB-lite"/>
    </source>
</evidence>
<dbReference type="Proteomes" id="UP000283666">
    <property type="component" value="Unassembled WGS sequence"/>
</dbReference>
<comment type="caution">
    <text evidence="2">The sequence shown here is derived from an EMBL/GenBank/DDBJ whole genome shotgun (WGS) entry which is preliminary data.</text>
</comment>
<evidence type="ECO:0000313" key="3">
    <source>
        <dbReference type="Proteomes" id="UP000283666"/>
    </source>
</evidence>
<accession>A0A425AZT8</accession>
<organism evidence="2 3">
    <name type="scientific">Neisseria meningitidis</name>
    <dbReference type="NCBI Taxonomy" id="487"/>
    <lineage>
        <taxon>Bacteria</taxon>
        <taxon>Pseudomonadati</taxon>
        <taxon>Pseudomonadota</taxon>
        <taxon>Betaproteobacteria</taxon>
        <taxon>Neisseriales</taxon>
        <taxon>Neisseriaceae</taxon>
        <taxon>Neisseria</taxon>
    </lineage>
</organism>
<dbReference type="EMBL" id="NWZY01000053">
    <property type="protein sequence ID" value="RQK75801.1"/>
    <property type="molecule type" value="Genomic_DNA"/>
</dbReference>
<protein>
    <submittedName>
        <fullName evidence="2">Uncharacterized protein</fullName>
    </submittedName>
</protein>
<name>A0A425AZT8_NEIME</name>
<proteinExistence type="predicted"/>
<reference evidence="2 3" key="1">
    <citation type="submission" date="2017-09" db="EMBL/GenBank/DDBJ databases">
        <title>Phenotypic and genotypic characterization of Colombian isolates of Neisseria meningitidis recovered from invasive disease.</title>
        <authorList>
            <person name="Duarte C."/>
            <person name="Gabastou J.M."/>
            <person name="Moreno J."/>
        </authorList>
    </citation>
    <scope>NUCLEOTIDE SEQUENCE [LARGE SCALE GENOMIC DNA]</scope>
    <source>
        <strain evidence="2 3">INS-Nm1012</strain>
    </source>
</reference>
<dbReference type="AlphaFoldDB" id="A0A425AZT8"/>